<gene>
    <name evidence="2" type="ORF">SAMN02949497_0012</name>
</gene>
<dbReference type="Proteomes" id="UP000192923">
    <property type="component" value="Unassembled WGS sequence"/>
</dbReference>
<dbReference type="InterPro" id="IPR018004">
    <property type="entry name" value="KilA/APSES_HTH"/>
</dbReference>
<name>A0A1Y6D576_9GAMM</name>
<evidence type="ECO:0000313" key="2">
    <source>
        <dbReference type="EMBL" id="SMF97756.1"/>
    </source>
</evidence>
<dbReference type="Pfam" id="PF04383">
    <property type="entry name" value="KilA-N"/>
    <property type="match status" value="1"/>
</dbReference>
<dbReference type="RefSeq" id="WP_085216776.1">
    <property type="nucleotide sequence ID" value="NZ_FXAM01000004.1"/>
</dbReference>
<organism evidence="2 3">
    <name type="scientific">Methylomagnum ishizawai</name>
    <dbReference type="NCBI Taxonomy" id="1760988"/>
    <lineage>
        <taxon>Bacteria</taxon>
        <taxon>Pseudomonadati</taxon>
        <taxon>Pseudomonadota</taxon>
        <taxon>Gammaproteobacteria</taxon>
        <taxon>Methylococcales</taxon>
        <taxon>Methylococcaceae</taxon>
        <taxon>Methylomagnum</taxon>
    </lineage>
</organism>
<dbReference type="AlphaFoldDB" id="A0A1Y6D576"/>
<proteinExistence type="predicted"/>
<evidence type="ECO:0000313" key="3">
    <source>
        <dbReference type="Proteomes" id="UP000192923"/>
    </source>
</evidence>
<feature type="domain" description="KilA-N" evidence="1">
    <location>
        <begin position="6"/>
        <end position="105"/>
    </location>
</feature>
<dbReference type="EMBL" id="FXAM01000004">
    <property type="protein sequence ID" value="SMF97756.1"/>
    <property type="molecule type" value="Genomic_DNA"/>
</dbReference>
<dbReference type="InterPro" id="IPR017880">
    <property type="entry name" value="KilA_N"/>
</dbReference>
<keyword evidence="3" id="KW-1185">Reference proteome</keyword>
<dbReference type="OrthoDB" id="5298460at2"/>
<accession>A0A1Y6D576</accession>
<reference evidence="2 3" key="1">
    <citation type="submission" date="2016-12" db="EMBL/GenBank/DDBJ databases">
        <authorList>
            <person name="Song W.-J."/>
            <person name="Kurnit D.M."/>
        </authorList>
    </citation>
    <scope>NUCLEOTIDE SEQUENCE [LARGE SCALE GENOMIC DNA]</scope>
    <source>
        <strain evidence="2 3">175</strain>
    </source>
</reference>
<evidence type="ECO:0000259" key="1">
    <source>
        <dbReference type="PROSITE" id="PS51301"/>
    </source>
</evidence>
<dbReference type="PROSITE" id="PS51301">
    <property type="entry name" value="KILA_N"/>
    <property type="match status" value="1"/>
</dbReference>
<protein>
    <submittedName>
        <fullName evidence="2">KilA-N domain-containing protein</fullName>
    </submittedName>
</protein>
<sequence>MTHPAQNAPTALTISEISIRQDEQGRYCLNDLHRASGGENRHRPSLWLKNRQTVELMKELKKAGIPAFSSRQKIGSFVHQDLVYDYAMWISPAFKVKVIRAYDAIATQARPNPAPEALPTPVQAAINRRAFIVIAEAHRQINLTLTESARRHLAEGHTAAETADLVEHGPLRQIRLVHCDELRPLAALLSELSGAVAALIEGQPAP</sequence>
<dbReference type="SMART" id="SM01252">
    <property type="entry name" value="KilA-N"/>
    <property type="match status" value="1"/>
</dbReference>